<evidence type="ECO:0000256" key="1">
    <source>
        <dbReference type="SAM" id="MobiDB-lite"/>
    </source>
</evidence>
<keyword evidence="3" id="KW-1185">Reference proteome</keyword>
<feature type="region of interest" description="Disordered" evidence="1">
    <location>
        <begin position="1"/>
        <end position="46"/>
    </location>
</feature>
<dbReference type="Proteomes" id="UP001432027">
    <property type="component" value="Unassembled WGS sequence"/>
</dbReference>
<evidence type="ECO:0000313" key="3">
    <source>
        <dbReference type="Proteomes" id="UP001432027"/>
    </source>
</evidence>
<dbReference type="AlphaFoldDB" id="A0AAV5TVP8"/>
<name>A0AAV5TVP8_9BILA</name>
<evidence type="ECO:0000313" key="2">
    <source>
        <dbReference type="EMBL" id="GMS98600.1"/>
    </source>
</evidence>
<accession>A0AAV5TVP8</accession>
<feature type="non-terminal residue" evidence="2">
    <location>
        <position position="1"/>
    </location>
</feature>
<feature type="non-terminal residue" evidence="2">
    <location>
        <position position="73"/>
    </location>
</feature>
<reference evidence="2" key="1">
    <citation type="submission" date="2023-10" db="EMBL/GenBank/DDBJ databases">
        <title>Genome assembly of Pristionchus species.</title>
        <authorList>
            <person name="Yoshida K."/>
            <person name="Sommer R.J."/>
        </authorList>
    </citation>
    <scope>NUCLEOTIDE SEQUENCE</scope>
    <source>
        <strain evidence="2">RS0144</strain>
    </source>
</reference>
<gene>
    <name evidence="2" type="ORF">PENTCL1PPCAC_20775</name>
</gene>
<protein>
    <submittedName>
        <fullName evidence="2">Uncharacterized protein</fullName>
    </submittedName>
</protein>
<dbReference type="EMBL" id="BTSX01000005">
    <property type="protein sequence ID" value="GMS98600.1"/>
    <property type="molecule type" value="Genomic_DNA"/>
</dbReference>
<sequence length="73" mass="8288">GHRLLRRSNDRERHSPAIAAVRTGDEGASRPTERRHPIGSEGQARDRPRARPILFLLFLPRLPTLLHSVHILS</sequence>
<comment type="caution">
    <text evidence="2">The sequence shown here is derived from an EMBL/GenBank/DDBJ whole genome shotgun (WGS) entry which is preliminary data.</text>
</comment>
<proteinExistence type="predicted"/>
<organism evidence="2 3">
    <name type="scientific">Pristionchus entomophagus</name>
    <dbReference type="NCBI Taxonomy" id="358040"/>
    <lineage>
        <taxon>Eukaryota</taxon>
        <taxon>Metazoa</taxon>
        <taxon>Ecdysozoa</taxon>
        <taxon>Nematoda</taxon>
        <taxon>Chromadorea</taxon>
        <taxon>Rhabditida</taxon>
        <taxon>Rhabditina</taxon>
        <taxon>Diplogasteromorpha</taxon>
        <taxon>Diplogasteroidea</taxon>
        <taxon>Neodiplogasteridae</taxon>
        <taxon>Pristionchus</taxon>
    </lineage>
</organism>
<feature type="compositionally biased region" description="Basic and acidic residues" evidence="1">
    <location>
        <begin position="23"/>
        <end position="46"/>
    </location>
</feature>